<feature type="non-terminal residue" evidence="1">
    <location>
        <position position="1"/>
    </location>
</feature>
<dbReference type="GO" id="GO:0004519">
    <property type="term" value="F:endonuclease activity"/>
    <property type="evidence" value="ECO:0007669"/>
    <property type="project" value="UniProtKB-KW"/>
</dbReference>
<keyword evidence="1" id="KW-0540">Nuclease</keyword>
<organism evidence="1 2">
    <name type="scientific">Helicobacter pylori</name>
    <name type="common">Campylobacter pylori</name>
    <dbReference type="NCBI Taxonomy" id="210"/>
    <lineage>
        <taxon>Bacteria</taxon>
        <taxon>Pseudomonadati</taxon>
        <taxon>Campylobacterota</taxon>
        <taxon>Epsilonproteobacteria</taxon>
        <taxon>Campylobacterales</taxon>
        <taxon>Helicobacteraceae</taxon>
        <taxon>Helicobacter</taxon>
    </lineage>
</organism>
<comment type="caution">
    <text evidence="1">The sequence shown here is derived from an EMBL/GenBank/DDBJ whole genome shotgun (WGS) entry which is preliminary data.</text>
</comment>
<accession>A0A7Z6X7C3</accession>
<dbReference type="AlphaFoldDB" id="A0A7Z6X7C3"/>
<sequence length="157" mass="18395">SRKHFNDFVKRLDTLSLSDEDLERIREKKNQEIEDCLTRLNNDIYKKEKLSLSEEDRLYLVVASIIANLGISNLVAPLKKEDLKSSDEVHQRDGDIMLRKIQSFLEHKHLPQEKKQSIISLLEPLLRNENDNKAIDGESRLKRCFSEIVDNLGIYYK</sequence>
<keyword evidence="1" id="KW-0255">Endonuclease</keyword>
<evidence type="ECO:0000313" key="1">
    <source>
        <dbReference type="EMBL" id="RKU92646.1"/>
    </source>
</evidence>
<proteinExistence type="predicted"/>
<protein>
    <submittedName>
        <fullName evidence="1">Restriction endonuclease subunit M</fullName>
    </submittedName>
</protein>
<keyword evidence="1" id="KW-0378">Hydrolase</keyword>
<dbReference type="EMBL" id="QELB01000113">
    <property type="protein sequence ID" value="RKU92646.1"/>
    <property type="molecule type" value="Genomic_DNA"/>
</dbReference>
<gene>
    <name evidence="1" type="ORF">DB721_07460</name>
</gene>
<name>A0A7Z6X7C3_HELPX</name>
<feature type="non-terminal residue" evidence="1">
    <location>
        <position position="157"/>
    </location>
</feature>
<evidence type="ECO:0000313" key="2">
    <source>
        <dbReference type="Proteomes" id="UP000272192"/>
    </source>
</evidence>
<dbReference type="Proteomes" id="UP000272192">
    <property type="component" value="Unassembled WGS sequence"/>
</dbReference>
<reference evidence="1 2" key="1">
    <citation type="submission" date="2018-04" db="EMBL/GenBank/DDBJ databases">
        <title>Complete genome sequences of Helicobacter pylori.</title>
        <authorList>
            <person name="Palau M."/>
            <person name="Minana-Galbis D."/>
        </authorList>
    </citation>
    <scope>NUCLEOTIDE SEQUENCE [LARGE SCALE GENOMIC DNA]</scope>
    <source>
        <strain evidence="1 2">B518</strain>
    </source>
</reference>